<name>A0A0C5BEB2_9MICO</name>
<reference evidence="4 5" key="1">
    <citation type="submission" date="2015-04" db="EMBL/GenBank/DDBJ databases">
        <title>Draft genome sequence of Rathayibacter toxicus strain FH-142 (AKA 70134 or CS 32), a Western Australian isolate.</title>
        <authorList>
            <consortium name="Consortium for Microbial Forensics and Genomics (microFORGE)"/>
            <person name="Knight B.M."/>
            <person name="Roberts D.P."/>
            <person name="Lin D."/>
            <person name="Hari K."/>
            <person name="Fletcher J."/>
            <person name="Melcher U."/>
            <person name="Blagden T."/>
            <person name="Luster D.G."/>
            <person name="Sechler A.J."/>
            <person name="Schneider W.L."/>
            <person name="Winegar R.A."/>
        </authorList>
    </citation>
    <scope>NUCLEOTIDE SEQUENCE [LARGE SCALE GENOMIC DNA]</scope>
    <source>
        <strain evidence="4 5">FH142</strain>
    </source>
</reference>
<evidence type="ECO:0000256" key="3">
    <source>
        <dbReference type="ARBA" id="ARBA00023315"/>
    </source>
</evidence>
<dbReference type="Proteomes" id="UP000052979">
    <property type="component" value="Unassembled WGS sequence"/>
</dbReference>
<evidence type="ECO:0000313" key="5">
    <source>
        <dbReference type="Proteomes" id="UP000052979"/>
    </source>
</evidence>
<keyword evidence="3" id="KW-0012">Acyltransferase</keyword>
<dbReference type="InterPro" id="IPR003157">
    <property type="entry name" value="LuxD"/>
</dbReference>
<evidence type="ECO:0000313" key="4">
    <source>
        <dbReference type="EMBL" id="KKM44579.1"/>
    </source>
</evidence>
<dbReference type="InterPro" id="IPR029058">
    <property type="entry name" value="AB_hydrolase_fold"/>
</dbReference>
<dbReference type="STRING" id="145458.APU90_00575"/>
<evidence type="ECO:0008006" key="6">
    <source>
        <dbReference type="Google" id="ProtNLM"/>
    </source>
</evidence>
<keyword evidence="2" id="KW-0808">Transferase</keyword>
<evidence type="ECO:0000256" key="2">
    <source>
        <dbReference type="ARBA" id="ARBA00022679"/>
    </source>
</evidence>
<dbReference type="KEGG" id="rtx:TI83_05895"/>
<dbReference type="KEGG" id="rtc:APU90_00575"/>
<protein>
    <recommendedName>
        <fullName evidence="6">Alpha/beta hydrolase</fullName>
    </recommendedName>
</protein>
<dbReference type="AlphaFoldDB" id="A0A0C5BEB2"/>
<comment type="caution">
    <text evidence="4">The sequence shown here is derived from an EMBL/GenBank/DDBJ whole genome shotgun (WGS) entry which is preliminary data.</text>
</comment>
<evidence type="ECO:0000256" key="1">
    <source>
        <dbReference type="ARBA" id="ARBA00003846"/>
    </source>
</evidence>
<accession>A0A0C5BEB2</accession>
<comment type="function">
    <text evidence="1">Acyl transferase is part of the fatty acid reductase system required for aldehyde biosynthesis; it produces fatty acids for the luminescent reaction.</text>
</comment>
<keyword evidence="5" id="KW-1185">Reference proteome</keyword>
<proteinExistence type="predicted"/>
<dbReference type="GO" id="GO:0006631">
    <property type="term" value="P:fatty acid metabolic process"/>
    <property type="evidence" value="ECO:0007669"/>
    <property type="project" value="InterPro"/>
</dbReference>
<dbReference type="PATRIC" id="fig|145458.7.peg.1355"/>
<dbReference type="EMBL" id="LBFI01000053">
    <property type="protein sequence ID" value="KKM44579.1"/>
    <property type="molecule type" value="Genomic_DNA"/>
</dbReference>
<dbReference type="SUPFAM" id="SSF53474">
    <property type="entry name" value="alpha/beta-Hydrolases"/>
    <property type="match status" value="1"/>
</dbReference>
<gene>
    <name evidence="4" type="ORF">VT73_08545</name>
</gene>
<organism evidence="4 5">
    <name type="scientific">Rathayibacter toxicus</name>
    <dbReference type="NCBI Taxonomy" id="145458"/>
    <lineage>
        <taxon>Bacteria</taxon>
        <taxon>Bacillati</taxon>
        <taxon>Actinomycetota</taxon>
        <taxon>Actinomycetes</taxon>
        <taxon>Micrococcales</taxon>
        <taxon>Microbacteriaceae</taxon>
        <taxon>Rathayibacter</taxon>
    </lineage>
</organism>
<dbReference type="Gene3D" id="3.40.50.1820">
    <property type="entry name" value="alpha/beta hydrolase"/>
    <property type="match status" value="1"/>
</dbReference>
<dbReference type="GO" id="GO:0016746">
    <property type="term" value="F:acyltransferase activity"/>
    <property type="evidence" value="ECO:0007669"/>
    <property type="project" value="UniProtKB-KW"/>
</dbReference>
<sequence length="289" mass="31141">MHVDSTDLSVDGQKISLLVDEPTESSFRGEVVIAPVFGGTARSMFAFSRAFNLNGFRTVRLDFRNHVGNSDGEMADARLSGQVEDVRKVCDAYPDATLLGVSLSARPAIRAVAQGAPVSGITLITPVVNLQATLLEVVGKDYCDTDFALLPESVKVIDYEVNNTFIHDARAHNLVSFESTLSDLVHAQELTLVAGDADPWVSIQDVQQAAAQIARSGTKHGLVEVHAAAHKLNRNPAITMRYVSEAVRDCLEKRGVDGRKALVPTFDDLLNAALARTSHPVLAQVPSND</sequence>
<dbReference type="Pfam" id="PF02273">
    <property type="entry name" value="Acyl_transf_2"/>
    <property type="match status" value="1"/>
</dbReference>